<dbReference type="CDD" id="cd17321">
    <property type="entry name" value="MFS_MMR_MDR_like"/>
    <property type="match status" value="1"/>
</dbReference>
<feature type="transmembrane region" description="Helical" evidence="5">
    <location>
        <begin position="372"/>
        <end position="398"/>
    </location>
</feature>
<dbReference type="Gene3D" id="1.20.1250.20">
    <property type="entry name" value="MFS general substrate transporter like domains"/>
    <property type="match status" value="1"/>
</dbReference>
<evidence type="ECO:0000313" key="7">
    <source>
        <dbReference type="EMBL" id="TCL06994.1"/>
    </source>
</evidence>
<feature type="transmembrane region" description="Helical" evidence="5">
    <location>
        <begin position="92"/>
        <end position="109"/>
    </location>
</feature>
<dbReference type="PROSITE" id="PS50850">
    <property type="entry name" value="MFS"/>
    <property type="match status" value="1"/>
</dbReference>
<evidence type="ECO:0000256" key="1">
    <source>
        <dbReference type="ARBA" id="ARBA00004141"/>
    </source>
</evidence>
<dbReference type="InterPro" id="IPR011701">
    <property type="entry name" value="MFS"/>
</dbReference>
<gene>
    <name evidence="7" type="ORF">EZJ58_5295</name>
</gene>
<feature type="transmembrane region" description="Helical" evidence="5">
    <location>
        <begin position="243"/>
        <end position="260"/>
    </location>
</feature>
<feature type="transmembrane region" description="Helical" evidence="5">
    <location>
        <begin position="419"/>
        <end position="439"/>
    </location>
</feature>
<feature type="transmembrane region" description="Helical" evidence="5">
    <location>
        <begin position="459"/>
        <end position="477"/>
    </location>
</feature>
<dbReference type="InterPro" id="IPR020846">
    <property type="entry name" value="MFS_dom"/>
</dbReference>
<name>A0A4R1NGZ7_9GAMM</name>
<dbReference type="AlphaFoldDB" id="A0A4R1NGZ7"/>
<evidence type="ECO:0000256" key="3">
    <source>
        <dbReference type="ARBA" id="ARBA00022989"/>
    </source>
</evidence>
<dbReference type="Pfam" id="PF07690">
    <property type="entry name" value="MFS_1"/>
    <property type="match status" value="1"/>
</dbReference>
<proteinExistence type="predicted"/>
<evidence type="ECO:0000259" key="6">
    <source>
        <dbReference type="PROSITE" id="PS50850"/>
    </source>
</evidence>
<evidence type="ECO:0000313" key="8">
    <source>
        <dbReference type="Proteomes" id="UP000294555"/>
    </source>
</evidence>
<dbReference type="PRINTS" id="PR01036">
    <property type="entry name" value="TCRTETB"/>
</dbReference>
<comment type="subcellular location">
    <subcellularLocation>
        <location evidence="1">Membrane</location>
        <topology evidence="1">Multi-pass membrane protein</topology>
    </subcellularLocation>
</comment>
<dbReference type="GO" id="GO:0016020">
    <property type="term" value="C:membrane"/>
    <property type="evidence" value="ECO:0007669"/>
    <property type="project" value="UniProtKB-SubCell"/>
</dbReference>
<keyword evidence="3 5" id="KW-1133">Transmembrane helix</keyword>
<evidence type="ECO:0000256" key="5">
    <source>
        <dbReference type="SAM" id="Phobius"/>
    </source>
</evidence>
<feature type="transmembrane region" description="Helical" evidence="5">
    <location>
        <begin position="178"/>
        <end position="195"/>
    </location>
</feature>
<dbReference type="EMBL" id="SJOI01000001">
    <property type="protein sequence ID" value="TCL06994.1"/>
    <property type="molecule type" value="Genomic_DNA"/>
</dbReference>
<accession>A0A4R1NGZ7</accession>
<feature type="domain" description="Major facilitator superfamily (MFS) profile" evidence="6">
    <location>
        <begin position="23"/>
        <end position="508"/>
    </location>
</feature>
<dbReference type="SUPFAM" id="SSF103473">
    <property type="entry name" value="MFS general substrate transporter"/>
    <property type="match status" value="1"/>
</dbReference>
<feature type="transmembrane region" description="Helical" evidence="5">
    <location>
        <begin position="484"/>
        <end position="504"/>
    </location>
</feature>
<organism evidence="7 8">
    <name type="scientific">Sodalis ligni</name>
    <dbReference type="NCBI Taxonomy" id="2697027"/>
    <lineage>
        <taxon>Bacteria</taxon>
        <taxon>Pseudomonadati</taxon>
        <taxon>Pseudomonadota</taxon>
        <taxon>Gammaproteobacteria</taxon>
        <taxon>Enterobacterales</taxon>
        <taxon>Bruguierivoracaceae</taxon>
        <taxon>Sodalis</taxon>
    </lineage>
</organism>
<dbReference type="PANTHER" id="PTHR42718">
    <property type="entry name" value="MAJOR FACILITATOR SUPERFAMILY MULTIDRUG TRANSPORTER MFSC"/>
    <property type="match status" value="1"/>
</dbReference>
<keyword evidence="4 5" id="KW-0472">Membrane</keyword>
<dbReference type="Proteomes" id="UP000294555">
    <property type="component" value="Unassembled WGS sequence"/>
</dbReference>
<feature type="transmembrane region" description="Helical" evidence="5">
    <location>
        <begin position="151"/>
        <end position="172"/>
    </location>
</feature>
<dbReference type="PANTHER" id="PTHR42718:SF49">
    <property type="entry name" value="EXPORT PROTEIN"/>
    <property type="match status" value="1"/>
</dbReference>
<feature type="transmembrane region" description="Helical" evidence="5">
    <location>
        <begin position="339"/>
        <end position="360"/>
    </location>
</feature>
<protein>
    <submittedName>
        <fullName evidence="7">MFS transporter</fullName>
    </submittedName>
</protein>
<keyword evidence="8" id="KW-1185">Reference proteome</keyword>
<comment type="caution">
    <text evidence="7">The sequence shown here is derived from an EMBL/GenBank/DDBJ whole genome shotgun (WGS) entry which is preliminary data.</text>
</comment>
<sequence length="519" mass="53298">MHISIINEVSLNTNRTSRGALQKALVLLTACLIAVANPLAFTGPAVAIPAIGRALAGSSIELAWISNAFMLTFGSCLMAAGALADTFGRKKIFLFGACALCIFSVALALSPNLPVVDVLRAAQGVASALAFSGVMAALAQEFHGPSAMRAFSLVGTSFGIGLAFGPVSSGLLIEAFGWRSIFFLVAIIAGAAFVLGSSVVRDSRDPNAAGLDWKGAFTFTAALAFLTNGILVAPTVGWMETPVVVSLVGALILGAVFVFVESNARRPMLDLSLFRIPRFVAVQLLASAPAYAFVVLLVLLPVRLVGINGMTELKVGWIMMALCSPLLVLPLVASFLTRWLSSATLCGAGLLVSACGLLWLSRWEDGEAGLALVSPLLIIGMGISLPWGLMDGLALSVVPRERAGMATGIFNTTRVAGEGVALAIVNALLVALLISPLNILPDASSSASEAAQHLVGGDLAGAGAILGASSLNVLTGIYQSAFSILLEVLSAVTAITAIVIFIALRGSGRAGDLAHTSNS</sequence>
<feature type="transmembrane region" description="Helical" evidence="5">
    <location>
        <begin position="121"/>
        <end position="139"/>
    </location>
</feature>
<feature type="transmembrane region" description="Helical" evidence="5">
    <location>
        <begin position="216"/>
        <end position="237"/>
    </location>
</feature>
<dbReference type="OrthoDB" id="2412976at2"/>
<feature type="transmembrane region" description="Helical" evidence="5">
    <location>
        <begin position="63"/>
        <end position="85"/>
    </location>
</feature>
<dbReference type="Gene3D" id="1.20.1720.10">
    <property type="entry name" value="Multidrug resistance protein D"/>
    <property type="match status" value="1"/>
</dbReference>
<feature type="transmembrane region" description="Helical" evidence="5">
    <location>
        <begin position="314"/>
        <end position="332"/>
    </location>
</feature>
<feature type="transmembrane region" description="Helical" evidence="5">
    <location>
        <begin position="280"/>
        <end position="302"/>
    </location>
</feature>
<dbReference type="GO" id="GO:0022857">
    <property type="term" value="F:transmembrane transporter activity"/>
    <property type="evidence" value="ECO:0007669"/>
    <property type="project" value="InterPro"/>
</dbReference>
<dbReference type="InterPro" id="IPR036259">
    <property type="entry name" value="MFS_trans_sf"/>
</dbReference>
<reference evidence="7 8" key="1">
    <citation type="submission" date="2019-02" db="EMBL/GenBank/DDBJ databases">
        <title>Investigation of anaerobic lignin degradation for improved lignocellulosic biofuels.</title>
        <authorList>
            <person name="Deangelis K."/>
        </authorList>
    </citation>
    <scope>NUCLEOTIDE SEQUENCE [LARGE SCALE GENOMIC DNA]</scope>
    <source>
        <strain evidence="7 8">159R</strain>
    </source>
</reference>
<keyword evidence="2 5" id="KW-0812">Transmembrane</keyword>
<evidence type="ECO:0000256" key="4">
    <source>
        <dbReference type="ARBA" id="ARBA00023136"/>
    </source>
</evidence>
<evidence type="ECO:0000256" key="2">
    <source>
        <dbReference type="ARBA" id="ARBA00022692"/>
    </source>
</evidence>